<dbReference type="Pfam" id="PF01478">
    <property type="entry name" value="Peptidase_A24"/>
    <property type="match status" value="1"/>
</dbReference>
<dbReference type="GO" id="GO:0006465">
    <property type="term" value="P:signal peptide processing"/>
    <property type="evidence" value="ECO:0007669"/>
    <property type="project" value="TreeGrafter"/>
</dbReference>
<evidence type="ECO:0000313" key="6">
    <source>
        <dbReference type="Proteomes" id="UP000001953"/>
    </source>
</evidence>
<dbReference type="STRING" id="323097.Nham_0731"/>
<dbReference type="AlphaFoldDB" id="Q1QQ83"/>
<dbReference type="EMBL" id="CP000319">
    <property type="protein sequence ID" value="ABE61614.1"/>
    <property type="molecule type" value="Genomic_DNA"/>
</dbReference>
<dbReference type="GO" id="GO:0004190">
    <property type="term" value="F:aspartic-type endopeptidase activity"/>
    <property type="evidence" value="ECO:0007669"/>
    <property type="project" value="InterPro"/>
</dbReference>
<dbReference type="GO" id="GO:0005886">
    <property type="term" value="C:plasma membrane"/>
    <property type="evidence" value="ECO:0007669"/>
    <property type="project" value="TreeGrafter"/>
</dbReference>
<dbReference type="PRINTS" id="PR00864">
    <property type="entry name" value="PREPILNPTASE"/>
</dbReference>
<feature type="transmembrane region" description="Helical" evidence="3">
    <location>
        <begin position="135"/>
        <end position="152"/>
    </location>
</feature>
<dbReference type="Gene3D" id="1.20.120.1220">
    <property type="match status" value="1"/>
</dbReference>
<dbReference type="eggNOG" id="COG1989">
    <property type="taxonomic scope" value="Bacteria"/>
</dbReference>
<keyword evidence="6" id="KW-1185">Reference proteome</keyword>
<evidence type="ECO:0000313" key="5">
    <source>
        <dbReference type="EMBL" id="ABE61614.1"/>
    </source>
</evidence>
<gene>
    <name evidence="5" type="ordered locus">Nham_0731</name>
</gene>
<dbReference type="PANTHER" id="PTHR30487:SF0">
    <property type="entry name" value="PREPILIN LEADER PEPTIDASE_N-METHYLTRANSFERASE-RELATED"/>
    <property type="match status" value="1"/>
</dbReference>
<accession>Q1QQ83</accession>
<comment type="similarity">
    <text evidence="1 2">Belongs to the peptidase A24 family.</text>
</comment>
<protein>
    <submittedName>
        <fullName evidence="5">Peptidase A24A, prepilin type IV</fullName>
    </submittedName>
</protein>
<proteinExistence type="inferred from homology"/>
<evidence type="ECO:0000256" key="2">
    <source>
        <dbReference type="RuleBase" id="RU003793"/>
    </source>
</evidence>
<feature type="transmembrane region" description="Helical" evidence="3">
    <location>
        <begin position="6"/>
        <end position="22"/>
    </location>
</feature>
<evidence type="ECO:0000259" key="4">
    <source>
        <dbReference type="Pfam" id="PF01478"/>
    </source>
</evidence>
<dbReference type="KEGG" id="nha:Nham_0731"/>
<name>Q1QQ83_NITHX</name>
<sequence>MPDPLTTASLSVLGLACVWLAWIDLRDGIIPDRLNLLVAATGVVRMAALAGWEPAGARLCEGVVIGAVVWLLRWLYFKWRKLQGLGLGDVKLLAASAVWIGVAGVPTQLLIASVTALAAAGLMQLSKRTVTRQTALPFGPFLALGLLAAIVLQQRGLID</sequence>
<dbReference type="RefSeq" id="WP_011509316.1">
    <property type="nucleotide sequence ID" value="NC_007964.1"/>
</dbReference>
<keyword evidence="3" id="KW-1133">Transmembrane helix</keyword>
<dbReference type="InterPro" id="IPR000045">
    <property type="entry name" value="Prepilin_IV_endopep_pep"/>
</dbReference>
<dbReference type="Proteomes" id="UP000001953">
    <property type="component" value="Chromosome"/>
</dbReference>
<reference evidence="5 6" key="1">
    <citation type="submission" date="2006-03" db="EMBL/GenBank/DDBJ databases">
        <title>Complete sequence of chromosome of Nitrobacter hamburgensis X14.</title>
        <authorList>
            <consortium name="US DOE Joint Genome Institute"/>
            <person name="Copeland A."/>
            <person name="Lucas S."/>
            <person name="Lapidus A."/>
            <person name="Barry K."/>
            <person name="Detter J.C."/>
            <person name="Glavina del Rio T."/>
            <person name="Hammon N."/>
            <person name="Israni S."/>
            <person name="Dalin E."/>
            <person name="Tice H."/>
            <person name="Pitluck S."/>
            <person name="Chain P."/>
            <person name="Malfatti S."/>
            <person name="Shin M."/>
            <person name="Vergez L."/>
            <person name="Schmutz J."/>
            <person name="Larimer F."/>
            <person name="Land M."/>
            <person name="Hauser L."/>
            <person name="Kyrpides N."/>
            <person name="Ivanova N."/>
            <person name="Ward B."/>
            <person name="Arp D."/>
            <person name="Klotz M."/>
            <person name="Stein L."/>
            <person name="O'Mullan G."/>
            <person name="Starkenburg S."/>
            <person name="Sayavedra L."/>
            <person name="Poret-Peterson A.T."/>
            <person name="Gentry M.E."/>
            <person name="Bruce D."/>
            <person name="Richardson P."/>
        </authorList>
    </citation>
    <scope>NUCLEOTIDE SEQUENCE [LARGE SCALE GENOMIC DNA]</scope>
    <source>
        <strain evidence="6">DSM 10229 / NCIMB 13809 / X14</strain>
    </source>
</reference>
<feature type="transmembrane region" description="Helical" evidence="3">
    <location>
        <begin position="97"/>
        <end position="123"/>
    </location>
</feature>
<feature type="transmembrane region" description="Helical" evidence="3">
    <location>
        <begin position="56"/>
        <end position="76"/>
    </location>
</feature>
<dbReference type="InterPro" id="IPR014032">
    <property type="entry name" value="Peptidase_A24A_bac"/>
</dbReference>
<evidence type="ECO:0000256" key="3">
    <source>
        <dbReference type="SAM" id="Phobius"/>
    </source>
</evidence>
<keyword evidence="3" id="KW-0812">Transmembrane</keyword>
<keyword evidence="3" id="KW-0472">Membrane</keyword>
<dbReference type="InterPro" id="IPR050882">
    <property type="entry name" value="Prepilin_peptidase/N-MTase"/>
</dbReference>
<feature type="domain" description="Prepilin type IV endopeptidase peptidase" evidence="4">
    <location>
        <begin position="12"/>
        <end position="119"/>
    </location>
</feature>
<organism evidence="5 6">
    <name type="scientific">Nitrobacter hamburgensis (strain DSM 10229 / NCIMB 13809 / X14)</name>
    <dbReference type="NCBI Taxonomy" id="323097"/>
    <lineage>
        <taxon>Bacteria</taxon>
        <taxon>Pseudomonadati</taxon>
        <taxon>Pseudomonadota</taxon>
        <taxon>Alphaproteobacteria</taxon>
        <taxon>Hyphomicrobiales</taxon>
        <taxon>Nitrobacteraceae</taxon>
        <taxon>Nitrobacter</taxon>
    </lineage>
</organism>
<dbReference type="HOGENOM" id="CLU_057101_5_2_5"/>
<dbReference type="PANTHER" id="PTHR30487">
    <property type="entry name" value="TYPE 4 PREPILIN-LIKE PROTEINS LEADER PEPTIDE-PROCESSING ENZYME"/>
    <property type="match status" value="1"/>
</dbReference>
<evidence type="ECO:0000256" key="1">
    <source>
        <dbReference type="ARBA" id="ARBA00005801"/>
    </source>
</evidence>